<protein>
    <recommendedName>
        <fullName evidence="3">CPBP family intramembrane metalloprotease</fullName>
    </recommendedName>
</protein>
<dbReference type="AlphaFoldDB" id="A0A8J3WWZ6"/>
<accession>A0A8J3WWZ6</accession>
<keyword evidence="2" id="KW-1185">Reference proteome</keyword>
<name>A0A8J3WWZ6_9ACTN</name>
<comment type="caution">
    <text evidence="1">The sequence shown here is derived from an EMBL/GenBank/DDBJ whole genome shotgun (WGS) entry which is preliminary data.</text>
</comment>
<dbReference type="EMBL" id="BOOK01000069">
    <property type="protein sequence ID" value="GII05499.1"/>
    <property type="molecule type" value="Genomic_DNA"/>
</dbReference>
<dbReference type="Proteomes" id="UP000634476">
    <property type="component" value="Unassembled WGS sequence"/>
</dbReference>
<reference evidence="1" key="1">
    <citation type="submission" date="2021-01" db="EMBL/GenBank/DDBJ databases">
        <title>Whole genome shotgun sequence of Planobispora takensis NBRC 109077.</title>
        <authorList>
            <person name="Komaki H."/>
            <person name="Tamura T."/>
        </authorList>
    </citation>
    <scope>NUCLEOTIDE SEQUENCE</scope>
    <source>
        <strain evidence="1">NBRC 109077</strain>
    </source>
</reference>
<sequence>MWLPIALHAGWNLATDTLFGPDVFGAHRLITVVPHAPAPISGGVYGTDASLLTSALLELACTAVLVVARHRRIPVAPPWRLPRSTGGSGS</sequence>
<evidence type="ECO:0000313" key="2">
    <source>
        <dbReference type="Proteomes" id="UP000634476"/>
    </source>
</evidence>
<organism evidence="1 2">
    <name type="scientific">Planobispora takensis</name>
    <dbReference type="NCBI Taxonomy" id="1367882"/>
    <lineage>
        <taxon>Bacteria</taxon>
        <taxon>Bacillati</taxon>
        <taxon>Actinomycetota</taxon>
        <taxon>Actinomycetes</taxon>
        <taxon>Streptosporangiales</taxon>
        <taxon>Streptosporangiaceae</taxon>
        <taxon>Planobispora</taxon>
    </lineage>
</organism>
<proteinExistence type="predicted"/>
<gene>
    <name evidence="1" type="ORF">Pta02_75070</name>
</gene>
<evidence type="ECO:0000313" key="1">
    <source>
        <dbReference type="EMBL" id="GII05499.1"/>
    </source>
</evidence>
<evidence type="ECO:0008006" key="3">
    <source>
        <dbReference type="Google" id="ProtNLM"/>
    </source>
</evidence>